<dbReference type="InterPro" id="IPR002867">
    <property type="entry name" value="IBR_dom"/>
</dbReference>
<feature type="transmembrane region" description="Helical" evidence="10">
    <location>
        <begin position="464"/>
        <end position="490"/>
    </location>
</feature>
<feature type="region of interest" description="Disordered" evidence="9">
    <location>
        <begin position="87"/>
        <end position="138"/>
    </location>
</feature>
<keyword evidence="10" id="KW-1133">Transmembrane helix</keyword>
<keyword evidence="5" id="KW-0677">Repeat</keyword>
<evidence type="ECO:0000256" key="8">
    <source>
        <dbReference type="ARBA" id="ARBA00022833"/>
    </source>
</evidence>
<evidence type="ECO:0000256" key="1">
    <source>
        <dbReference type="ARBA" id="ARBA00001798"/>
    </source>
</evidence>
<dbReference type="PANTHER" id="PTHR11685">
    <property type="entry name" value="RBR FAMILY RING FINGER AND IBR DOMAIN-CONTAINING"/>
    <property type="match status" value="1"/>
</dbReference>
<keyword evidence="3" id="KW-0808">Transferase</keyword>
<evidence type="ECO:0000256" key="6">
    <source>
        <dbReference type="ARBA" id="ARBA00022771"/>
    </source>
</evidence>
<dbReference type="Pfam" id="PF01485">
    <property type="entry name" value="IBR"/>
    <property type="match status" value="1"/>
</dbReference>
<evidence type="ECO:0000256" key="9">
    <source>
        <dbReference type="SAM" id="MobiDB-lite"/>
    </source>
</evidence>
<dbReference type="CDD" id="cd20350">
    <property type="entry name" value="Rcat_RBR_RNF217"/>
    <property type="match status" value="1"/>
</dbReference>
<dbReference type="OrthoDB" id="10009520at2759"/>
<dbReference type="EC" id="2.3.2.31" evidence="2"/>
<dbReference type="InterPro" id="IPR047552">
    <property type="entry name" value="Rcat_RBR_RNF217"/>
</dbReference>
<dbReference type="SMART" id="SM00647">
    <property type="entry name" value="IBR"/>
    <property type="match status" value="1"/>
</dbReference>
<dbReference type="AlphaFoldDB" id="A0A3M7PFC8"/>
<evidence type="ECO:0000256" key="10">
    <source>
        <dbReference type="SAM" id="Phobius"/>
    </source>
</evidence>
<organism evidence="12 13">
    <name type="scientific">Brachionus plicatilis</name>
    <name type="common">Marine rotifer</name>
    <name type="synonym">Brachionus muelleri</name>
    <dbReference type="NCBI Taxonomy" id="10195"/>
    <lineage>
        <taxon>Eukaryota</taxon>
        <taxon>Metazoa</taxon>
        <taxon>Spiralia</taxon>
        <taxon>Gnathifera</taxon>
        <taxon>Rotifera</taxon>
        <taxon>Eurotatoria</taxon>
        <taxon>Monogononta</taxon>
        <taxon>Pseudotrocha</taxon>
        <taxon>Ploima</taxon>
        <taxon>Brachionidae</taxon>
        <taxon>Brachionus</taxon>
    </lineage>
</organism>
<name>A0A3M7PFC8_BRAPC</name>
<evidence type="ECO:0000313" key="13">
    <source>
        <dbReference type="Proteomes" id="UP000276133"/>
    </source>
</evidence>
<keyword evidence="10" id="KW-0812">Transmembrane</keyword>
<dbReference type="GO" id="GO:0016567">
    <property type="term" value="P:protein ubiquitination"/>
    <property type="evidence" value="ECO:0007669"/>
    <property type="project" value="InterPro"/>
</dbReference>
<protein>
    <recommendedName>
        <fullName evidence="2">RBR-type E3 ubiquitin transferase</fullName>
        <ecNumber evidence="2">2.3.2.31</ecNumber>
    </recommendedName>
</protein>
<dbReference type="InterPro" id="IPR031127">
    <property type="entry name" value="E3_UB_ligase_RBR"/>
</dbReference>
<dbReference type="GO" id="GO:0008270">
    <property type="term" value="F:zinc ion binding"/>
    <property type="evidence" value="ECO:0007669"/>
    <property type="project" value="UniProtKB-KW"/>
</dbReference>
<keyword evidence="8" id="KW-0862">Zinc</keyword>
<dbReference type="PROSITE" id="PS51873">
    <property type="entry name" value="TRIAD"/>
    <property type="match status" value="1"/>
</dbReference>
<evidence type="ECO:0000256" key="5">
    <source>
        <dbReference type="ARBA" id="ARBA00022737"/>
    </source>
</evidence>
<keyword evidence="12" id="KW-0436">Ligase</keyword>
<dbReference type="InterPro" id="IPR047551">
    <property type="entry name" value="BRcat_RBR_RNF217"/>
</dbReference>
<sequence length="545" mass="62353">MEKNNSDKNTQNFSCILNDSILRAPSKTIEGDNSKTEPIGSKITLTDCGKSILQRSISEKIRSSFRNRNLNKTQLVRRPAIEMVKKTRLCRSQSERPKKNPHIPISLESKARKTNFDESLSNNGLDPFDSESDNDELSPKLNEKMKQEIFYELKSMEESESDSDESNIEFYVRQMLGSNADLNFNEYFIEDLLENGLSNAGFYEKTLASRSECEICMDFCFVNERQCCNFKSCNNCINLYVQNRIKESCGNLGIECLNNECKKLIHKDEICERMLKFDKNSHDLYIKLLVDANRDANVKTCPRCSHIMDANSVQSLSDEQLKNPKKKSRLLTKCQCAKCELIWCFQCHSPWHEGVGCAEYRKGDRMLKFWAKEVHYGQQNAQMCPKCKIFIQRTKGCDHMTCSNCRSGFCYSCGKKFRSVKFIGDHYSKLSVLGCKYKLYPDKPLKRKAIRGSVLGAKIAATPFIIAVGLVVGIGVVAVGSVALPVYGSYKLYKYTKLKRKAKKKSDKSSAKNENKDNPSVNNLYPNFVNFKSRYEQNDFELDKK</sequence>
<evidence type="ECO:0000256" key="4">
    <source>
        <dbReference type="ARBA" id="ARBA00022723"/>
    </source>
</evidence>
<keyword evidence="4" id="KW-0479">Metal-binding</keyword>
<keyword evidence="7" id="KW-0833">Ubl conjugation pathway</keyword>
<feature type="region of interest" description="Disordered" evidence="9">
    <location>
        <begin position="502"/>
        <end position="526"/>
    </location>
</feature>
<accession>A0A3M7PFC8</accession>
<keyword evidence="13" id="KW-1185">Reference proteome</keyword>
<dbReference type="Pfam" id="PF22191">
    <property type="entry name" value="IBR_1"/>
    <property type="match status" value="1"/>
</dbReference>
<evidence type="ECO:0000256" key="7">
    <source>
        <dbReference type="ARBA" id="ARBA00022786"/>
    </source>
</evidence>
<dbReference type="InterPro" id="IPR044066">
    <property type="entry name" value="TRIAD_supradom"/>
</dbReference>
<proteinExistence type="predicted"/>
<comment type="caution">
    <text evidence="12">The sequence shown here is derived from an EMBL/GenBank/DDBJ whole genome shotgun (WGS) entry which is preliminary data.</text>
</comment>
<dbReference type="STRING" id="10195.A0A3M7PFC8"/>
<gene>
    <name evidence="12" type="ORF">BpHYR1_019249</name>
</gene>
<dbReference type="GO" id="GO:0016874">
    <property type="term" value="F:ligase activity"/>
    <property type="evidence" value="ECO:0007669"/>
    <property type="project" value="UniProtKB-KW"/>
</dbReference>
<evidence type="ECO:0000313" key="12">
    <source>
        <dbReference type="EMBL" id="RMZ97407.1"/>
    </source>
</evidence>
<evidence type="ECO:0000256" key="2">
    <source>
        <dbReference type="ARBA" id="ARBA00012251"/>
    </source>
</evidence>
<dbReference type="Gene3D" id="1.20.120.1750">
    <property type="match status" value="1"/>
</dbReference>
<feature type="domain" description="RING-type" evidence="11">
    <location>
        <begin position="209"/>
        <end position="439"/>
    </location>
</feature>
<dbReference type="GO" id="GO:0061630">
    <property type="term" value="F:ubiquitin protein ligase activity"/>
    <property type="evidence" value="ECO:0007669"/>
    <property type="project" value="UniProtKB-EC"/>
</dbReference>
<keyword evidence="6" id="KW-0863">Zinc-finger</keyword>
<feature type="compositionally biased region" description="Basic and acidic residues" evidence="9">
    <location>
        <begin position="507"/>
        <end position="517"/>
    </location>
</feature>
<reference evidence="12 13" key="1">
    <citation type="journal article" date="2018" name="Sci. Rep.">
        <title>Genomic signatures of local adaptation to the degree of environmental predictability in rotifers.</title>
        <authorList>
            <person name="Franch-Gras L."/>
            <person name="Hahn C."/>
            <person name="Garcia-Roger E.M."/>
            <person name="Carmona M.J."/>
            <person name="Serra M."/>
            <person name="Gomez A."/>
        </authorList>
    </citation>
    <scope>NUCLEOTIDE SEQUENCE [LARGE SCALE GENOMIC DNA]</scope>
    <source>
        <strain evidence="12">HYR1</strain>
    </source>
</reference>
<evidence type="ECO:0000259" key="11">
    <source>
        <dbReference type="PROSITE" id="PS51873"/>
    </source>
</evidence>
<comment type="catalytic activity">
    <reaction evidence="1">
        <text>[E2 ubiquitin-conjugating enzyme]-S-ubiquitinyl-L-cysteine + [acceptor protein]-L-lysine = [E2 ubiquitin-conjugating enzyme]-L-cysteine + [acceptor protein]-N(6)-ubiquitinyl-L-lysine.</text>
        <dbReference type="EC" id="2.3.2.31"/>
    </reaction>
</comment>
<evidence type="ECO:0000256" key="3">
    <source>
        <dbReference type="ARBA" id="ARBA00022679"/>
    </source>
</evidence>
<dbReference type="Proteomes" id="UP000276133">
    <property type="component" value="Unassembled WGS sequence"/>
</dbReference>
<dbReference type="EMBL" id="REGN01011435">
    <property type="protein sequence ID" value="RMZ97407.1"/>
    <property type="molecule type" value="Genomic_DNA"/>
</dbReference>
<dbReference type="SUPFAM" id="SSF57850">
    <property type="entry name" value="RING/U-box"/>
    <property type="match status" value="2"/>
</dbReference>
<dbReference type="CDD" id="cd20342">
    <property type="entry name" value="BRcat_RBR_RNF217"/>
    <property type="match status" value="1"/>
</dbReference>
<keyword evidence="10" id="KW-0472">Membrane</keyword>